<dbReference type="Pfam" id="PF10592">
    <property type="entry name" value="AIPR"/>
    <property type="match status" value="1"/>
</dbReference>
<dbReference type="InterPro" id="IPR018891">
    <property type="entry name" value="AIPR_C"/>
</dbReference>
<evidence type="ECO:0000259" key="1">
    <source>
        <dbReference type="Pfam" id="PF10592"/>
    </source>
</evidence>
<gene>
    <name evidence="2" type="ordered locus">LHK_00915</name>
</gene>
<name>C1D591_LARHH</name>
<evidence type="ECO:0000313" key="3">
    <source>
        <dbReference type="Proteomes" id="UP000002010"/>
    </source>
</evidence>
<dbReference type="STRING" id="557598.LHK_00915"/>
<proteinExistence type="predicted"/>
<protein>
    <recommendedName>
        <fullName evidence="1">Abortive phage infection protein C-terminal domain-containing protein</fullName>
    </recommendedName>
</protein>
<dbReference type="eggNOG" id="COG2159">
    <property type="taxonomic scope" value="Bacteria"/>
</dbReference>
<reference evidence="2 3" key="1">
    <citation type="journal article" date="2009" name="PLoS Genet.">
        <title>The complete genome and proteome of Laribacter hongkongensis reveal potential mechanisms for adaptations to different temperatures and habitats.</title>
        <authorList>
            <person name="Woo P.C."/>
            <person name="Lau S.K."/>
            <person name="Tse H."/>
            <person name="Teng J.L."/>
            <person name="Curreem S.O."/>
            <person name="Tsang A.K."/>
            <person name="Fan R.Y."/>
            <person name="Wong G.K."/>
            <person name="Huang Y."/>
            <person name="Loman N.J."/>
            <person name="Snyder L.A."/>
            <person name="Cai J.J."/>
            <person name="Huang J.D."/>
            <person name="Mak W."/>
            <person name="Pallen M.J."/>
            <person name="Lok S."/>
            <person name="Yuen K.Y."/>
        </authorList>
    </citation>
    <scope>NUCLEOTIDE SEQUENCE [LARGE SCALE GENOMIC DNA]</scope>
    <source>
        <strain evidence="2 3">HLHK9</strain>
    </source>
</reference>
<dbReference type="KEGG" id="lhk:LHK_00915"/>
<dbReference type="AlphaFoldDB" id="C1D591"/>
<organism evidence="2 3">
    <name type="scientific">Laribacter hongkongensis (strain HLHK9)</name>
    <dbReference type="NCBI Taxonomy" id="557598"/>
    <lineage>
        <taxon>Bacteria</taxon>
        <taxon>Pseudomonadati</taxon>
        <taxon>Pseudomonadota</taxon>
        <taxon>Betaproteobacteria</taxon>
        <taxon>Neisseriales</taxon>
        <taxon>Aquaspirillaceae</taxon>
        <taxon>Laribacter</taxon>
    </lineage>
</organism>
<keyword evidence="3" id="KW-1185">Reference proteome</keyword>
<feature type="domain" description="Abortive phage infection protein C-terminal" evidence="1">
    <location>
        <begin position="111"/>
        <end position="299"/>
    </location>
</feature>
<dbReference type="HOGENOM" id="CLU_026290_0_0_4"/>
<sequence>MVNRRLLCKLFYVCTGKWVGDQNLQAIIDSGKTEIESFGIFEDVTIIPNGATEIQKLYHETKNKLSTTVNFQNRITLPDIADVQEAYLGIIPFGEFIKLIQDENQTIHSIFDDNVRDFQGENAVNKRIKSTLSSGKFDLFCVLNNGITLVATSLTAAGNRFTLRDYQIVNGCQTSNILHECQNIENINSLNVPIKIIVTESEDIKTEITLATNSQTEVRTEQLEALSQFQKRLELYFNAENNTIKLYYERRSQQYNSLPGVKRTQIISIPTQIKSFASTFLESPHLVSGYYGTIVNRFKGSIFDGGHKYLPYYVSALCYYRIEQFFRSGELPADYKKARFHIMMVVRMLVMGFHLDPLNSNAIEKKCESFKKLLLDEKKSLNIFKLATEIFAKSGLDMSKRQYKSESETETLKIAVKKHC</sequence>
<evidence type="ECO:0000313" key="2">
    <source>
        <dbReference type="EMBL" id="ACO73908.1"/>
    </source>
</evidence>
<dbReference type="Proteomes" id="UP000002010">
    <property type="component" value="Chromosome"/>
</dbReference>
<dbReference type="EMBL" id="CP001154">
    <property type="protein sequence ID" value="ACO73908.1"/>
    <property type="molecule type" value="Genomic_DNA"/>
</dbReference>
<accession>C1D591</accession>